<reference evidence="3" key="1">
    <citation type="submission" date="2022-08" db="EMBL/GenBank/DDBJ databases">
        <title>Novel sulfate-reducing endosymbionts in the free-living metamonad Anaeramoeba.</title>
        <authorList>
            <person name="Jerlstrom-Hultqvist J."/>
            <person name="Cepicka I."/>
            <person name="Gallot-Lavallee L."/>
            <person name="Salas-Leiva D."/>
            <person name="Curtis B.A."/>
            <person name="Zahonova K."/>
            <person name="Pipaliya S."/>
            <person name="Dacks J."/>
            <person name="Roger A.J."/>
        </authorList>
    </citation>
    <scope>NUCLEOTIDE SEQUENCE</scope>
    <source>
        <strain evidence="3">Schooner1</strain>
    </source>
</reference>
<dbReference type="Proteomes" id="UP001150062">
    <property type="component" value="Unassembled WGS sequence"/>
</dbReference>
<proteinExistence type="predicted"/>
<evidence type="ECO:0000259" key="2">
    <source>
        <dbReference type="PROSITE" id="PS50004"/>
    </source>
</evidence>
<evidence type="ECO:0000256" key="1">
    <source>
        <dbReference type="SAM" id="MobiDB-lite"/>
    </source>
</evidence>
<dbReference type="CDD" id="cd00030">
    <property type="entry name" value="C2"/>
    <property type="match status" value="1"/>
</dbReference>
<sequence>MINLYLLVNEIKNLQSLDGKTLPSPYVIVSLNKKPPFHQTETIINTQNPNFGQSFSFKITDPNNDSIDLSVYSSTKKKNGDLLAFTSLPLKQFNAGEIKKIILPLKSSLENSKNSKNGEINLVAVYGGNNTKSYSKLISEISNQSMVSQIKIKNENPNPNEINTKNNLKQNNNKTNQEISHQRTDNIHTNTSPNISINTQFENENFQGIPFQQSPEIGNWGTMDNPNFYLNQNLIQQKQTLPFTSQPTTIETPKFSINQQQFEQINRHQQILPPTNYQQQNFHTLNQNQIQIQNQNQNQNQNQIQNHYEIQNQNQSVGYINSQNSFNVNENPLMGTRTQTMIPFSSPNYLNQNFQNIAQPPNYPSNLQFNTQQSTLFNHTYNQSQGFNKNQQQLQFNQNQKQQNIKEKVTTKENEIKKGKQQDDDDDDEEEEEDDDDDESNDEGKMKEKIFKKKKIQKKSFSKKRKGLKGKYFWNSDDEN</sequence>
<protein>
    <submittedName>
        <fullName evidence="3">Extended synaptotagmin-related</fullName>
    </submittedName>
</protein>
<dbReference type="InterPro" id="IPR035892">
    <property type="entry name" value="C2_domain_sf"/>
</dbReference>
<dbReference type="PANTHER" id="PTHR45761:SF1">
    <property type="entry name" value="EXTENDED SYNAPTOTAGMIN-LIKE PROTEIN 2, ISOFORM C"/>
    <property type="match status" value="1"/>
</dbReference>
<evidence type="ECO:0000313" key="3">
    <source>
        <dbReference type="EMBL" id="KAJ6227165.1"/>
    </source>
</evidence>
<dbReference type="InterPro" id="IPR000008">
    <property type="entry name" value="C2_dom"/>
</dbReference>
<organism evidence="3 4">
    <name type="scientific">Anaeramoeba flamelloides</name>
    <dbReference type="NCBI Taxonomy" id="1746091"/>
    <lineage>
        <taxon>Eukaryota</taxon>
        <taxon>Metamonada</taxon>
        <taxon>Anaeramoebidae</taxon>
        <taxon>Anaeramoeba</taxon>
    </lineage>
</organism>
<keyword evidence="4" id="KW-1185">Reference proteome</keyword>
<dbReference type="InterPro" id="IPR051634">
    <property type="entry name" value="Extended_Synaptotagmin"/>
</dbReference>
<dbReference type="Gene3D" id="2.60.40.150">
    <property type="entry name" value="C2 domain"/>
    <property type="match status" value="1"/>
</dbReference>
<accession>A0ABQ8X4K1</accession>
<dbReference type="PROSITE" id="PS50004">
    <property type="entry name" value="C2"/>
    <property type="match status" value="1"/>
</dbReference>
<feature type="compositionally biased region" description="Basic residues" evidence="1">
    <location>
        <begin position="450"/>
        <end position="469"/>
    </location>
</feature>
<evidence type="ECO:0000313" key="4">
    <source>
        <dbReference type="Proteomes" id="UP001150062"/>
    </source>
</evidence>
<dbReference type="Pfam" id="PF00168">
    <property type="entry name" value="C2"/>
    <property type="match status" value="1"/>
</dbReference>
<feature type="compositionally biased region" description="Acidic residues" evidence="1">
    <location>
        <begin position="423"/>
        <end position="441"/>
    </location>
</feature>
<name>A0ABQ8X4K1_9EUKA</name>
<comment type="caution">
    <text evidence="3">The sequence shown here is derived from an EMBL/GenBank/DDBJ whole genome shotgun (WGS) entry which is preliminary data.</text>
</comment>
<dbReference type="SUPFAM" id="SSF49562">
    <property type="entry name" value="C2 domain (Calcium/lipid-binding domain, CaLB)"/>
    <property type="match status" value="1"/>
</dbReference>
<feature type="compositionally biased region" description="Basic and acidic residues" evidence="1">
    <location>
        <begin position="404"/>
        <end position="422"/>
    </location>
</feature>
<dbReference type="EMBL" id="JAOAOG010000337">
    <property type="protein sequence ID" value="KAJ6227165.1"/>
    <property type="molecule type" value="Genomic_DNA"/>
</dbReference>
<dbReference type="SMART" id="SM00239">
    <property type="entry name" value="C2"/>
    <property type="match status" value="1"/>
</dbReference>
<dbReference type="PANTHER" id="PTHR45761">
    <property type="entry name" value="EXTENDED SYNAPTOTAGMIN-LIKE PROTEIN 2, ISOFORM C"/>
    <property type="match status" value="1"/>
</dbReference>
<feature type="domain" description="C2" evidence="2">
    <location>
        <begin position="1"/>
        <end position="105"/>
    </location>
</feature>
<gene>
    <name evidence="3" type="ORF">M0813_10070</name>
</gene>
<feature type="region of interest" description="Disordered" evidence="1">
    <location>
        <begin position="395"/>
        <end position="480"/>
    </location>
</feature>